<sequence>MDERTDPPPQPVHPAVPDPLAAGLRGRCPRCGRGHLFSGFLTVRPRCEVCGLDLAFIDSGDGPAFFVMSFSGFVVVAAALITEIVYQPPFWLHAVLWLPLILITTLAPLRPSKGLMIALQYRHKAAEGRFGPEDAS</sequence>
<dbReference type="EMBL" id="JBHUIW010000003">
    <property type="protein sequence ID" value="MFD2181282.1"/>
    <property type="molecule type" value="Genomic_DNA"/>
</dbReference>
<evidence type="ECO:0000313" key="2">
    <source>
        <dbReference type="EMBL" id="MFD2181282.1"/>
    </source>
</evidence>
<accession>A0ABW5AGP2</accession>
<feature type="transmembrane region" description="Helical" evidence="1">
    <location>
        <begin position="90"/>
        <end position="109"/>
    </location>
</feature>
<keyword evidence="1" id="KW-1133">Transmembrane helix</keyword>
<gene>
    <name evidence="2" type="ORF">ACFSOX_03885</name>
</gene>
<keyword evidence="1" id="KW-0472">Membrane</keyword>
<dbReference type="Proteomes" id="UP001597314">
    <property type="component" value="Unassembled WGS sequence"/>
</dbReference>
<dbReference type="RefSeq" id="WP_378476474.1">
    <property type="nucleotide sequence ID" value="NZ_JBHUIW010000003.1"/>
</dbReference>
<comment type="caution">
    <text evidence="2">The sequence shown here is derived from an EMBL/GenBank/DDBJ whole genome shotgun (WGS) entry which is preliminary data.</text>
</comment>
<reference evidence="3" key="1">
    <citation type="journal article" date="2019" name="Int. J. Syst. Evol. Microbiol.">
        <title>The Global Catalogue of Microorganisms (GCM) 10K type strain sequencing project: providing services to taxonomists for standard genome sequencing and annotation.</title>
        <authorList>
            <consortium name="The Broad Institute Genomics Platform"/>
            <consortium name="The Broad Institute Genome Sequencing Center for Infectious Disease"/>
            <person name="Wu L."/>
            <person name="Ma J."/>
        </authorList>
    </citation>
    <scope>NUCLEOTIDE SEQUENCE [LARGE SCALE GENOMIC DNA]</scope>
    <source>
        <strain evidence="3">CGMCC 1.6774</strain>
    </source>
</reference>
<proteinExistence type="predicted"/>
<dbReference type="Pfam" id="PF06170">
    <property type="entry name" value="DUF983"/>
    <property type="match status" value="1"/>
</dbReference>
<evidence type="ECO:0000256" key="1">
    <source>
        <dbReference type="SAM" id="Phobius"/>
    </source>
</evidence>
<organism evidence="2 3">
    <name type="scientific">Rhodoplanes azumiensis</name>
    <dbReference type="NCBI Taxonomy" id="1897628"/>
    <lineage>
        <taxon>Bacteria</taxon>
        <taxon>Pseudomonadati</taxon>
        <taxon>Pseudomonadota</taxon>
        <taxon>Alphaproteobacteria</taxon>
        <taxon>Hyphomicrobiales</taxon>
        <taxon>Nitrobacteraceae</taxon>
        <taxon>Rhodoplanes</taxon>
    </lineage>
</organism>
<protein>
    <submittedName>
        <fullName evidence="2">DUF983 domain-containing protein</fullName>
    </submittedName>
</protein>
<dbReference type="InterPro" id="IPR009325">
    <property type="entry name" value="DUF983"/>
</dbReference>
<name>A0ABW5AGP2_9BRAD</name>
<keyword evidence="3" id="KW-1185">Reference proteome</keyword>
<evidence type="ECO:0000313" key="3">
    <source>
        <dbReference type="Proteomes" id="UP001597314"/>
    </source>
</evidence>
<feature type="transmembrane region" description="Helical" evidence="1">
    <location>
        <begin position="64"/>
        <end position="84"/>
    </location>
</feature>
<keyword evidence="1" id="KW-0812">Transmembrane</keyword>